<evidence type="ECO:0000313" key="1">
    <source>
        <dbReference type="EMBL" id="EHI70386.1"/>
    </source>
</evidence>
<organism evidence="1 2">
    <name type="scientific">Streptococcus ictaluri 707-05</name>
    <dbReference type="NCBI Taxonomy" id="764299"/>
    <lineage>
        <taxon>Bacteria</taxon>
        <taxon>Bacillati</taxon>
        <taxon>Bacillota</taxon>
        <taxon>Bacilli</taxon>
        <taxon>Lactobacillales</taxon>
        <taxon>Streptococcaceae</taxon>
        <taxon>Streptococcus</taxon>
    </lineage>
</organism>
<protein>
    <recommendedName>
        <fullName evidence="3">ParB-like protein</fullName>
    </recommendedName>
</protein>
<evidence type="ECO:0000313" key="2">
    <source>
        <dbReference type="Proteomes" id="UP000003330"/>
    </source>
</evidence>
<comment type="caution">
    <text evidence="1">The sequence shown here is derived from an EMBL/GenBank/DDBJ whole genome shotgun (WGS) entry which is preliminary data.</text>
</comment>
<reference evidence="1 2" key="1">
    <citation type="journal article" date="2014" name="Int. J. Syst. Evol. Microbiol.">
        <title>Phylogenomics and the dynamic genome evolution of the genus Streptococcus.</title>
        <authorList>
            <consortium name="The Broad Institute Genome Sequencing Platform"/>
            <person name="Richards V.P."/>
            <person name="Palmer S.R."/>
            <person name="Pavinski Bitar P.D."/>
            <person name="Qin X."/>
            <person name="Weinstock G.M."/>
            <person name="Highlander S.K."/>
            <person name="Town C.D."/>
            <person name="Burne R.A."/>
            <person name="Stanhope M.J."/>
        </authorList>
    </citation>
    <scope>NUCLEOTIDE SEQUENCE [LARGE SCALE GENOMIC DNA]</scope>
    <source>
        <strain evidence="1 2">707-05</strain>
    </source>
</reference>
<dbReference type="SUPFAM" id="SSF110849">
    <property type="entry name" value="ParB/Sulfiredoxin"/>
    <property type="match status" value="1"/>
</dbReference>
<gene>
    <name evidence="1" type="ORF">STRIC_0365</name>
</gene>
<dbReference type="EMBL" id="AEUX02000004">
    <property type="protein sequence ID" value="EHI70386.1"/>
    <property type="molecule type" value="Genomic_DNA"/>
</dbReference>
<keyword evidence="2" id="KW-1185">Reference proteome</keyword>
<evidence type="ECO:0008006" key="3">
    <source>
        <dbReference type="Google" id="ProtNLM"/>
    </source>
</evidence>
<dbReference type="STRING" id="764299.STRIC_0365"/>
<name>G5K188_9STRE</name>
<dbReference type="InterPro" id="IPR036086">
    <property type="entry name" value="ParB/Sulfiredoxin_sf"/>
</dbReference>
<sequence>MSAITVRRFGDGFYILDGHTRAFWAMRLGFESLLCELR</sequence>
<dbReference type="CDD" id="cd16387">
    <property type="entry name" value="ParB_N_Srx"/>
    <property type="match status" value="1"/>
</dbReference>
<dbReference type="Proteomes" id="UP000003330">
    <property type="component" value="Unassembled WGS sequence"/>
</dbReference>
<dbReference type="AlphaFoldDB" id="G5K188"/>
<accession>G5K188</accession>
<proteinExistence type="predicted"/>